<accession>A0ABZ0N4Y4</accession>
<dbReference type="PANTHER" id="PTHR37533">
    <property type="entry name" value="FLAGELLAR HOOK-LENGTH CONTROL PROTEIN"/>
    <property type="match status" value="1"/>
</dbReference>
<reference evidence="7 8" key="1">
    <citation type="submission" date="2023-09" db="EMBL/GenBank/DDBJ databases">
        <title>Genomic Revisitation and Reclassification of the Genus Providencia.</title>
        <authorList>
            <person name="Dong X."/>
        </authorList>
    </citation>
    <scope>NUCLEOTIDE SEQUENCE [LARGE SCALE GENOMIC DNA]</scope>
    <source>
        <strain evidence="7 8">D4759</strain>
    </source>
</reference>
<feature type="compositionally biased region" description="Polar residues" evidence="5">
    <location>
        <begin position="58"/>
        <end position="83"/>
    </location>
</feature>
<sequence>MDVNANLLPVTPAANTAKEQPRDKQIDENQAPAVPFQAMLENQQSPEKNGDSAPALNGSANETPLNQQISEQKQSDAATANSEKSTDAPLATDKIATTENQLAEKESIQNQLAQKQQAENTLAQLNFRRDINAQSPLQAELLTGKQGDEQALISQLKQAMDERIQAAANPQTSTEKPSATPFTQTLQQLTDVARNVTPFDDKTLAGAQLQLAGEAEEPTLALMGKKEVGERRDQALFALDNPRAIPTKDLNQDAMSLGKKAPGTESLSQIASATAENTQNLQNSAKGAFSVQAESGAFSNTATPTVTHVAGIMATPSATPIPTATPAMPTPTMNFAAPFGTEAWQQQLSQQMLFFSRQGVSQAQIRLHPEELGSLNVHLRIEDNQAVMHFVSPHSHVRAAMESMMPVLRSALQESGIHLAQGSVGQDNFSGQSNADQQSRQHDGQIQPTHSSMGAVGISESHASVSGVKLPTHQGGINTFA</sequence>
<dbReference type="EMBL" id="CP135990">
    <property type="protein sequence ID" value="WPA93379.1"/>
    <property type="molecule type" value="Genomic_DNA"/>
</dbReference>
<keyword evidence="7" id="KW-0966">Cell projection</keyword>
<feature type="region of interest" description="Disordered" evidence="5">
    <location>
        <begin position="422"/>
        <end position="452"/>
    </location>
</feature>
<keyword evidence="4" id="KW-0175">Coiled coil</keyword>
<evidence type="ECO:0000313" key="7">
    <source>
        <dbReference type="EMBL" id="WPA93379.1"/>
    </source>
</evidence>
<keyword evidence="7" id="KW-0969">Cilium</keyword>
<evidence type="ECO:0000259" key="6">
    <source>
        <dbReference type="Pfam" id="PF02120"/>
    </source>
</evidence>
<feature type="compositionally biased region" description="Polar residues" evidence="5">
    <location>
        <begin position="423"/>
        <end position="452"/>
    </location>
</feature>
<comment type="similarity">
    <text evidence="2">Belongs to the FliK family.</text>
</comment>
<evidence type="ECO:0000256" key="5">
    <source>
        <dbReference type="SAM" id="MobiDB-lite"/>
    </source>
</evidence>
<keyword evidence="3" id="KW-1005">Bacterial flagellum biogenesis</keyword>
<feature type="region of interest" description="Disordered" evidence="5">
    <location>
        <begin position="1"/>
        <end position="93"/>
    </location>
</feature>
<dbReference type="Gene3D" id="3.30.750.140">
    <property type="match status" value="1"/>
</dbReference>
<dbReference type="InterPro" id="IPR021136">
    <property type="entry name" value="Flagellar_hook_control-like_C"/>
</dbReference>
<dbReference type="InterPro" id="IPR038610">
    <property type="entry name" value="FliK-like_C_sf"/>
</dbReference>
<proteinExistence type="inferred from homology"/>
<evidence type="ECO:0000256" key="2">
    <source>
        <dbReference type="ARBA" id="ARBA00009149"/>
    </source>
</evidence>
<dbReference type="InterPro" id="IPR001635">
    <property type="entry name" value="Flag_hook_Flik"/>
</dbReference>
<evidence type="ECO:0000313" key="8">
    <source>
        <dbReference type="Proteomes" id="UP001302443"/>
    </source>
</evidence>
<dbReference type="RefSeq" id="WP_286269316.1">
    <property type="nucleotide sequence ID" value="NZ_CP135990.1"/>
</dbReference>
<keyword evidence="8" id="KW-1185">Reference proteome</keyword>
<dbReference type="InterPro" id="IPR052563">
    <property type="entry name" value="FliK"/>
</dbReference>
<dbReference type="Pfam" id="PF02120">
    <property type="entry name" value="Flg_hook"/>
    <property type="match status" value="1"/>
</dbReference>
<organism evidence="7 8">
    <name type="scientific">Providencia zhijiangensis</name>
    <dbReference type="NCBI Taxonomy" id="3053982"/>
    <lineage>
        <taxon>Bacteria</taxon>
        <taxon>Pseudomonadati</taxon>
        <taxon>Pseudomonadota</taxon>
        <taxon>Gammaproteobacteria</taxon>
        <taxon>Enterobacterales</taxon>
        <taxon>Morganellaceae</taxon>
        <taxon>Providencia</taxon>
    </lineage>
</organism>
<evidence type="ECO:0000256" key="1">
    <source>
        <dbReference type="ARBA" id="ARBA00003944"/>
    </source>
</evidence>
<dbReference type="CDD" id="cd17470">
    <property type="entry name" value="T3SS_Flik_C"/>
    <property type="match status" value="1"/>
</dbReference>
<feature type="domain" description="Flagellar hook-length control protein-like C-terminal" evidence="6">
    <location>
        <begin position="351"/>
        <end position="432"/>
    </location>
</feature>
<comment type="function">
    <text evidence="1">Controls the length of the flagellar hook.</text>
</comment>
<evidence type="ECO:0000256" key="4">
    <source>
        <dbReference type="SAM" id="Coils"/>
    </source>
</evidence>
<dbReference type="PRINTS" id="PR01007">
    <property type="entry name" value="FLGHOOKFLIK"/>
</dbReference>
<protein>
    <submittedName>
        <fullName evidence="7">Flagellar hook-length control protein FliK</fullName>
    </submittedName>
</protein>
<keyword evidence="7" id="KW-0282">Flagellum</keyword>
<feature type="coiled-coil region" evidence="4">
    <location>
        <begin position="95"/>
        <end position="128"/>
    </location>
</feature>
<dbReference type="PANTHER" id="PTHR37533:SF2">
    <property type="entry name" value="FLAGELLAR HOOK-LENGTH CONTROL PROTEIN"/>
    <property type="match status" value="1"/>
</dbReference>
<name>A0ABZ0N4Y4_9GAMM</name>
<dbReference type="Proteomes" id="UP001302443">
    <property type="component" value="Chromosome"/>
</dbReference>
<evidence type="ECO:0000256" key="3">
    <source>
        <dbReference type="ARBA" id="ARBA00022795"/>
    </source>
</evidence>
<gene>
    <name evidence="7" type="ORF">QS795_006320</name>
</gene>